<protein>
    <submittedName>
        <fullName evidence="1">Geranylgeranyl pyrophosphate synthetase</fullName>
    </submittedName>
</protein>
<keyword evidence="2" id="KW-1185">Reference proteome</keyword>
<sequence>MSDIYPPIVGLKGRRQQSLYLAFHHSGIPREFPRSSRDSGFVYIAQNAARHPDCPIEPLFRSLFMEHPTFDLHAVDVITDRNNIRKLLQFVQPDQSSYTLESFTINAEITQNTTIFW</sequence>
<dbReference type="Proteomes" id="UP000031192">
    <property type="component" value="Unassembled WGS sequence"/>
</dbReference>
<evidence type="ECO:0000313" key="1">
    <source>
        <dbReference type="EMBL" id="KID81734.1"/>
    </source>
</evidence>
<organism evidence="1 2">
    <name type="scientific">Metarhizium guizhouense (strain ARSEF 977)</name>
    <dbReference type="NCBI Taxonomy" id="1276136"/>
    <lineage>
        <taxon>Eukaryota</taxon>
        <taxon>Fungi</taxon>
        <taxon>Dikarya</taxon>
        <taxon>Ascomycota</taxon>
        <taxon>Pezizomycotina</taxon>
        <taxon>Sordariomycetes</taxon>
        <taxon>Hypocreomycetidae</taxon>
        <taxon>Hypocreales</taxon>
        <taxon>Clavicipitaceae</taxon>
        <taxon>Metarhizium</taxon>
    </lineage>
</organism>
<proteinExistence type="predicted"/>
<gene>
    <name evidence="1" type="ORF">MGU_10939</name>
</gene>
<evidence type="ECO:0000313" key="2">
    <source>
        <dbReference type="Proteomes" id="UP000031192"/>
    </source>
</evidence>
<accession>A0A0B4HQK1</accession>
<dbReference type="AlphaFoldDB" id="A0A0B4HQK1"/>
<name>A0A0B4HQK1_METGA</name>
<dbReference type="HOGENOM" id="CLU_2085364_0_0_1"/>
<dbReference type="OrthoDB" id="420564at2759"/>
<dbReference type="PANTHER" id="PTHR35179">
    <property type="entry name" value="PROTEIN CBG02620"/>
    <property type="match status" value="1"/>
</dbReference>
<reference evidence="1 2" key="1">
    <citation type="journal article" date="2014" name="Proc. Natl. Acad. Sci. U.S.A.">
        <title>Trajectory and genomic determinants of fungal-pathogen speciation and host adaptation.</title>
        <authorList>
            <person name="Hu X."/>
            <person name="Xiao G."/>
            <person name="Zheng P."/>
            <person name="Shang Y."/>
            <person name="Su Y."/>
            <person name="Zhang X."/>
            <person name="Liu X."/>
            <person name="Zhan S."/>
            <person name="St Leger R.J."/>
            <person name="Wang C."/>
        </authorList>
    </citation>
    <scope>NUCLEOTIDE SEQUENCE [LARGE SCALE GENOMIC DNA]</scope>
    <source>
        <strain evidence="1 2">ARSEF 977</strain>
    </source>
</reference>
<dbReference type="EMBL" id="AZNH01000124">
    <property type="protein sequence ID" value="KID81734.1"/>
    <property type="molecule type" value="Genomic_DNA"/>
</dbReference>
<dbReference type="PANTHER" id="PTHR35179:SF1">
    <property type="entry name" value="INTEGRAL MEMBRANE PROTEIN"/>
    <property type="match status" value="1"/>
</dbReference>
<comment type="caution">
    <text evidence="1">The sequence shown here is derived from an EMBL/GenBank/DDBJ whole genome shotgun (WGS) entry which is preliminary data.</text>
</comment>